<evidence type="ECO:0000313" key="9">
    <source>
        <dbReference type="EMBL" id="EAY18555.1"/>
    </source>
</evidence>
<dbReference type="OrthoDB" id="10261146at2759"/>
<evidence type="ECO:0000256" key="7">
    <source>
        <dbReference type="ARBA" id="ARBA00022833"/>
    </source>
</evidence>
<dbReference type="InterPro" id="IPR045089">
    <property type="entry name" value="PGGT1B-like"/>
</dbReference>
<dbReference type="OMA" id="QGVERGF"/>
<reference evidence="9" key="1">
    <citation type="submission" date="2006-10" db="EMBL/GenBank/DDBJ databases">
        <authorList>
            <person name="Amadeo P."/>
            <person name="Zhao Q."/>
            <person name="Wortman J."/>
            <person name="Fraser-Liggett C."/>
            <person name="Carlton J."/>
        </authorList>
    </citation>
    <scope>NUCLEOTIDE SEQUENCE</scope>
    <source>
        <strain evidence="9">G3</strain>
    </source>
</reference>
<evidence type="ECO:0000256" key="4">
    <source>
        <dbReference type="ARBA" id="ARBA00022679"/>
    </source>
</evidence>
<evidence type="ECO:0000256" key="1">
    <source>
        <dbReference type="ARBA" id="ARBA00001947"/>
    </source>
</evidence>
<dbReference type="RefSeq" id="XP_001579541.1">
    <property type="nucleotide sequence ID" value="XM_001579491.1"/>
</dbReference>
<dbReference type="Pfam" id="PF00432">
    <property type="entry name" value="Prenyltrans"/>
    <property type="match status" value="1"/>
</dbReference>
<dbReference type="VEuPathDB" id="TrichDB:TVAG_462400"/>
<organism evidence="9 10">
    <name type="scientific">Trichomonas vaginalis (strain ATCC PRA-98 / G3)</name>
    <dbReference type="NCBI Taxonomy" id="412133"/>
    <lineage>
        <taxon>Eukaryota</taxon>
        <taxon>Metamonada</taxon>
        <taxon>Parabasalia</taxon>
        <taxon>Trichomonadida</taxon>
        <taxon>Trichomonadidae</taxon>
        <taxon>Trichomonas</taxon>
    </lineage>
</organism>
<evidence type="ECO:0000259" key="8">
    <source>
        <dbReference type="Pfam" id="PF00432"/>
    </source>
</evidence>
<dbReference type="eggNOG" id="KOG0365">
    <property type="taxonomic scope" value="Eukaryota"/>
</dbReference>
<accession>A2DLV2</accession>
<evidence type="ECO:0000256" key="6">
    <source>
        <dbReference type="ARBA" id="ARBA00022737"/>
    </source>
</evidence>
<dbReference type="SMR" id="A2DLV2"/>
<reference evidence="9" key="2">
    <citation type="journal article" date="2007" name="Science">
        <title>Draft genome sequence of the sexually transmitted pathogen Trichomonas vaginalis.</title>
        <authorList>
            <person name="Carlton J.M."/>
            <person name="Hirt R.P."/>
            <person name="Silva J.C."/>
            <person name="Delcher A.L."/>
            <person name="Schatz M."/>
            <person name="Zhao Q."/>
            <person name="Wortman J.R."/>
            <person name="Bidwell S.L."/>
            <person name="Alsmark U.C.M."/>
            <person name="Besteiro S."/>
            <person name="Sicheritz-Ponten T."/>
            <person name="Noel C.J."/>
            <person name="Dacks J.B."/>
            <person name="Foster P.G."/>
            <person name="Simillion C."/>
            <person name="Van de Peer Y."/>
            <person name="Miranda-Saavedra D."/>
            <person name="Barton G.J."/>
            <person name="Westrop G.D."/>
            <person name="Mueller S."/>
            <person name="Dessi D."/>
            <person name="Fiori P.L."/>
            <person name="Ren Q."/>
            <person name="Paulsen I."/>
            <person name="Zhang H."/>
            <person name="Bastida-Corcuera F.D."/>
            <person name="Simoes-Barbosa A."/>
            <person name="Brown M.T."/>
            <person name="Hayes R.D."/>
            <person name="Mukherjee M."/>
            <person name="Okumura C.Y."/>
            <person name="Schneider R."/>
            <person name="Smith A.J."/>
            <person name="Vanacova S."/>
            <person name="Villalvazo M."/>
            <person name="Haas B.J."/>
            <person name="Pertea M."/>
            <person name="Feldblyum T.V."/>
            <person name="Utterback T.R."/>
            <person name="Shu C.L."/>
            <person name="Osoegawa K."/>
            <person name="de Jong P.J."/>
            <person name="Hrdy I."/>
            <person name="Horvathova L."/>
            <person name="Zubacova Z."/>
            <person name="Dolezal P."/>
            <person name="Malik S.B."/>
            <person name="Logsdon J.M. Jr."/>
            <person name="Henze K."/>
            <person name="Gupta A."/>
            <person name="Wang C.C."/>
            <person name="Dunne R.L."/>
            <person name="Upcroft J.A."/>
            <person name="Upcroft P."/>
            <person name="White O."/>
            <person name="Salzberg S.L."/>
            <person name="Tang P."/>
            <person name="Chiu C.-H."/>
            <person name="Lee Y.-S."/>
            <person name="Embley T.M."/>
            <person name="Coombs G.H."/>
            <person name="Mottram J.C."/>
            <person name="Tachezy J."/>
            <person name="Fraser-Liggett C.M."/>
            <person name="Johnson P.J."/>
        </authorList>
    </citation>
    <scope>NUCLEOTIDE SEQUENCE [LARGE SCALE GENOMIC DNA]</scope>
    <source>
        <strain evidence="9">G3</strain>
    </source>
</reference>
<dbReference type="KEGG" id="tva:5464067"/>
<proteinExistence type="inferred from homology"/>
<evidence type="ECO:0000256" key="5">
    <source>
        <dbReference type="ARBA" id="ARBA00022723"/>
    </source>
</evidence>
<feature type="domain" description="Prenyltransferase alpha-alpha toroid" evidence="8">
    <location>
        <begin position="49"/>
        <end position="338"/>
    </location>
</feature>
<keyword evidence="10" id="KW-1185">Reference proteome</keyword>
<dbReference type="VEuPathDB" id="TrichDB:TVAGG3_1012140"/>
<dbReference type="FunFam" id="1.50.10.20:FF:000045">
    <property type="entry name" value="Prenyltransferase and squalene oxidase repeat family protein"/>
    <property type="match status" value="1"/>
</dbReference>
<dbReference type="AlphaFoldDB" id="A2DLV2"/>
<evidence type="ECO:0000256" key="3">
    <source>
        <dbReference type="ARBA" id="ARBA00022602"/>
    </source>
</evidence>
<keyword evidence="4" id="KW-0808">Transferase</keyword>
<evidence type="ECO:0000256" key="2">
    <source>
        <dbReference type="ARBA" id="ARBA00010497"/>
    </source>
</evidence>
<dbReference type="Gene3D" id="1.50.10.20">
    <property type="match status" value="1"/>
</dbReference>
<name>A2DLV2_TRIV3</name>
<keyword evidence="5" id="KW-0479">Metal-binding</keyword>
<gene>
    <name evidence="9" type="ORF">TVAG_462400</name>
</gene>
<keyword evidence="3" id="KW-0637">Prenyltransferase</keyword>
<comment type="cofactor">
    <cofactor evidence="1">
        <name>Zn(2+)</name>
        <dbReference type="ChEBI" id="CHEBI:29105"/>
    </cofactor>
</comment>
<dbReference type="EMBL" id="DS113217">
    <property type="protein sequence ID" value="EAY18555.1"/>
    <property type="molecule type" value="Genomic_DNA"/>
</dbReference>
<dbReference type="FunCoup" id="A2DLV2">
    <property type="interactions" value="239"/>
</dbReference>
<sequence>MAEWVPYLEIFDDENIQTKTSIDQINTEKAVSNAQKGDKTVLRIPSRDYLIDKIVHLGKSYQNFCYQETWLPYWFLNSMYVLKLHKIGGFDFFKDSIIKYLSKRTSYDGGYASSPDQKGNIILTYTAINSLAIIGTEKAFSSINRSEIYNFLKQSKQPDGSFSAGAALESDSRSTYCAICVASLLNMLTPELLEGTVEFLISCQGYDGGFGPRAHCETHGGYGFCSLGALSILNSIDKINVEKVINWCAMRQTSYAGGFNGRTNKLVDTCYTWWVGAMCRILSDEFKIEPFWNQEGITNWVLSVCQHESGGAFDKPGVNPDLFHTMYGYIGLSASANDYLKKQGGFELIDMDARYAIPKESVEAIKNYFANNPFTP</sequence>
<dbReference type="InterPro" id="IPR008930">
    <property type="entry name" value="Terpenoid_cyclase/PrenylTrfase"/>
</dbReference>
<dbReference type="Proteomes" id="UP000001542">
    <property type="component" value="Unassembled WGS sequence"/>
</dbReference>
<dbReference type="GO" id="GO:0008318">
    <property type="term" value="F:protein prenyltransferase activity"/>
    <property type="evidence" value="ECO:0007669"/>
    <property type="project" value="InterPro"/>
</dbReference>
<dbReference type="GO" id="GO:0005965">
    <property type="term" value="C:protein farnesyltransferase complex"/>
    <property type="evidence" value="ECO:0000318"/>
    <property type="project" value="GO_Central"/>
</dbReference>
<protein>
    <submittedName>
        <fullName evidence="9">Prenyltransferase and squalene oxidase repeat family protein</fullName>
    </submittedName>
</protein>
<dbReference type="GO" id="GO:0046872">
    <property type="term" value="F:metal ion binding"/>
    <property type="evidence" value="ECO:0007669"/>
    <property type="project" value="UniProtKB-KW"/>
</dbReference>
<comment type="similarity">
    <text evidence="2">Belongs to the protein prenyltransferase subunit beta family.</text>
</comment>
<dbReference type="InterPro" id="IPR001330">
    <property type="entry name" value="Prenyltrans"/>
</dbReference>
<dbReference type="STRING" id="5722.A2DLV2"/>
<keyword evidence="6" id="KW-0677">Repeat</keyword>
<dbReference type="SUPFAM" id="SSF48239">
    <property type="entry name" value="Terpenoid cyclases/Protein prenyltransferases"/>
    <property type="match status" value="1"/>
</dbReference>
<dbReference type="PANTHER" id="PTHR11774:SF6">
    <property type="entry name" value="PROTEIN FARNESYLTRANSFERASE SUBUNIT BETA"/>
    <property type="match status" value="1"/>
</dbReference>
<keyword evidence="7" id="KW-0862">Zinc</keyword>
<dbReference type="InParanoid" id="A2DLV2"/>
<evidence type="ECO:0000313" key="10">
    <source>
        <dbReference type="Proteomes" id="UP000001542"/>
    </source>
</evidence>
<dbReference type="PANTHER" id="PTHR11774">
    <property type="entry name" value="GERANYLGERANYL TRANSFERASE TYPE BETA SUBUNIT"/>
    <property type="match status" value="1"/>
</dbReference>